<reference evidence="1" key="1">
    <citation type="submission" date="2021-02" db="EMBL/GenBank/DDBJ databases">
        <authorList>
            <person name="Dougan E. K."/>
            <person name="Rhodes N."/>
            <person name="Thang M."/>
            <person name="Chan C."/>
        </authorList>
    </citation>
    <scope>NUCLEOTIDE SEQUENCE</scope>
</reference>
<feature type="non-terminal residue" evidence="1">
    <location>
        <position position="1"/>
    </location>
</feature>
<accession>A0A812KNI3</accession>
<proteinExistence type="predicted"/>
<dbReference type="Gene3D" id="1.25.40.10">
    <property type="entry name" value="Tetratricopeptide repeat domain"/>
    <property type="match status" value="1"/>
</dbReference>
<name>A0A812KNI3_SYMPI</name>
<sequence length="51" mass="5610">GELAQALAVFQEMPKNYGFVPNAYVHGILISMCHCFGKSESALQVYESMLS</sequence>
<organism evidence="1 2">
    <name type="scientific">Symbiodinium pilosum</name>
    <name type="common">Dinoflagellate</name>
    <dbReference type="NCBI Taxonomy" id="2952"/>
    <lineage>
        <taxon>Eukaryota</taxon>
        <taxon>Sar</taxon>
        <taxon>Alveolata</taxon>
        <taxon>Dinophyceae</taxon>
        <taxon>Suessiales</taxon>
        <taxon>Symbiodiniaceae</taxon>
        <taxon>Symbiodinium</taxon>
    </lineage>
</organism>
<protein>
    <recommendedName>
        <fullName evidence="3">Pentatricopeptide repeat-containing protein</fullName>
    </recommendedName>
</protein>
<evidence type="ECO:0000313" key="2">
    <source>
        <dbReference type="Proteomes" id="UP000649617"/>
    </source>
</evidence>
<evidence type="ECO:0008006" key="3">
    <source>
        <dbReference type="Google" id="ProtNLM"/>
    </source>
</evidence>
<keyword evidence="2" id="KW-1185">Reference proteome</keyword>
<dbReference type="EMBL" id="CAJNIZ010003915">
    <property type="protein sequence ID" value="CAE7227141.1"/>
    <property type="molecule type" value="Genomic_DNA"/>
</dbReference>
<evidence type="ECO:0000313" key="1">
    <source>
        <dbReference type="EMBL" id="CAE7227141.1"/>
    </source>
</evidence>
<dbReference type="AlphaFoldDB" id="A0A812KNI3"/>
<feature type="non-terminal residue" evidence="1">
    <location>
        <position position="51"/>
    </location>
</feature>
<dbReference type="InterPro" id="IPR011990">
    <property type="entry name" value="TPR-like_helical_dom_sf"/>
</dbReference>
<gene>
    <name evidence="1" type="ORF">SPIL2461_LOCUS3268</name>
</gene>
<comment type="caution">
    <text evidence="1">The sequence shown here is derived from an EMBL/GenBank/DDBJ whole genome shotgun (WGS) entry which is preliminary data.</text>
</comment>
<dbReference type="Proteomes" id="UP000649617">
    <property type="component" value="Unassembled WGS sequence"/>
</dbReference>